<dbReference type="InterPro" id="IPR004701">
    <property type="entry name" value="PTS_EIIA_man-typ"/>
</dbReference>
<dbReference type="SUPFAM" id="SSF53062">
    <property type="entry name" value="PTS system fructose IIA component-like"/>
    <property type="match status" value="1"/>
</dbReference>
<name>A0ABX8WA19_9LACO</name>
<dbReference type="PANTHER" id="PTHR33799">
    <property type="entry name" value="PTS PERMEASE-RELATED-RELATED"/>
    <property type="match status" value="1"/>
</dbReference>
<dbReference type="EMBL" id="CP048268">
    <property type="protein sequence ID" value="QYN52383.1"/>
    <property type="molecule type" value="Genomic_DNA"/>
</dbReference>
<evidence type="ECO:0000256" key="1">
    <source>
        <dbReference type="ARBA" id="ARBA00022679"/>
    </source>
</evidence>
<dbReference type="Gene3D" id="3.40.50.510">
    <property type="entry name" value="Phosphotransferase system, mannose-type IIA component"/>
    <property type="match status" value="1"/>
</dbReference>
<accession>A0ABX8WA19</accession>
<sequence length="140" mass="15502">MEVVLASHSNLAKGMYETVSLIMGKQEKLYYLTAYVNGEDDFSDQFEKVVAPIAEQQIIFVTDLLGGSVNSQLMRKAEKNPNYLLVAGMNLPFVIELVNFIANQKVELATVRKKLPALIAVGQKGLQVVEFSGTAEEDEF</sequence>
<keyword evidence="1" id="KW-0808">Transferase</keyword>
<dbReference type="Proteomes" id="UP000826550">
    <property type="component" value="Chromosome"/>
</dbReference>
<gene>
    <name evidence="3" type="ORF">GYM71_02770</name>
</gene>
<proteinExistence type="predicted"/>
<dbReference type="InterPro" id="IPR051471">
    <property type="entry name" value="Bacterial_PTS_sugar_comp"/>
</dbReference>
<evidence type="ECO:0000259" key="2">
    <source>
        <dbReference type="PROSITE" id="PS51096"/>
    </source>
</evidence>
<keyword evidence="4" id="KW-1185">Reference proteome</keyword>
<dbReference type="PANTHER" id="PTHR33799:SF1">
    <property type="entry name" value="PTS SYSTEM MANNOSE-SPECIFIC EIIAB COMPONENT-RELATED"/>
    <property type="match status" value="1"/>
</dbReference>
<protein>
    <recommendedName>
        <fullName evidence="2">PTS EIIA type-4 domain-containing protein</fullName>
    </recommendedName>
</protein>
<evidence type="ECO:0000313" key="4">
    <source>
        <dbReference type="Proteomes" id="UP000826550"/>
    </source>
</evidence>
<dbReference type="PROSITE" id="PS51096">
    <property type="entry name" value="PTS_EIIA_TYPE_4"/>
    <property type="match status" value="1"/>
</dbReference>
<feature type="domain" description="PTS EIIA type-4" evidence="2">
    <location>
        <begin position="1"/>
        <end position="126"/>
    </location>
</feature>
<organism evidence="3 4">
    <name type="scientific">Lactobacillus panisapium</name>
    <dbReference type="NCBI Taxonomy" id="2012495"/>
    <lineage>
        <taxon>Bacteria</taxon>
        <taxon>Bacillati</taxon>
        <taxon>Bacillota</taxon>
        <taxon>Bacilli</taxon>
        <taxon>Lactobacillales</taxon>
        <taxon>Lactobacillaceae</taxon>
        <taxon>Lactobacillus</taxon>
    </lineage>
</organism>
<evidence type="ECO:0000313" key="3">
    <source>
        <dbReference type="EMBL" id="QYN52383.1"/>
    </source>
</evidence>
<dbReference type="RefSeq" id="WP_220220824.1">
    <property type="nucleotide sequence ID" value="NZ_CP048268.1"/>
</dbReference>
<dbReference type="Pfam" id="PF03610">
    <property type="entry name" value="EIIA-man"/>
    <property type="match status" value="1"/>
</dbReference>
<reference evidence="3 4" key="1">
    <citation type="submission" date="2020-01" db="EMBL/GenBank/DDBJ databases">
        <title>Vast differences in strain-level diversity in the gut microbiota of two closely related honey bee species.</title>
        <authorList>
            <person name="Ellegaard K.M."/>
            <person name="Suenami S."/>
            <person name="Miyazaki R."/>
            <person name="Engel P."/>
        </authorList>
    </citation>
    <scope>NUCLEOTIDE SEQUENCE [LARGE SCALE GENOMIC DNA]</scope>
    <source>
        <strain evidence="3 4">ESL0416</strain>
    </source>
</reference>
<dbReference type="InterPro" id="IPR036662">
    <property type="entry name" value="PTS_EIIA_man-typ_sf"/>
</dbReference>